<dbReference type="SUPFAM" id="SSF81383">
    <property type="entry name" value="F-box domain"/>
    <property type="match status" value="1"/>
</dbReference>
<name>A0A550C775_9AGAR</name>
<dbReference type="InterPro" id="IPR036047">
    <property type="entry name" value="F-box-like_dom_sf"/>
</dbReference>
<dbReference type="PROSITE" id="PS50181">
    <property type="entry name" value="FBOX"/>
    <property type="match status" value="1"/>
</dbReference>
<evidence type="ECO:0000259" key="1">
    <source>
        <dbReference type="PROSITE" id="PS50181"/>
    </source>
</evidence>
<protein>
    <recommendedName>
        <fullName evidence="1">F-box domain-containing protein</fullName>
    </recommendedName>
</protein>
<dbReference type="AlphaFoldDB" id="A0A550C775"/>
<sequence length="362" mass="41234">MLFTDLPPELVEQVFLNCDPSDVGVLAQCCSYFRSVIYAPDDPPASMPFWRALYLTQPLDDPRASLTQLGLPQPINDDLWRTRLQRLIRAQSLAPILESMLDMISYVVPLPSRCLHTHFGLTRKDHDPARRVRSRAYVYDLRNYRPETEYGPFLPDGGVDWVLMRNLHHVMSMHFAFPELPDDDAVALYPMCLPYTQLMMPEGEKENQDWAGVTGAWKVAFCYCDHRDLIQYNLSGAGDDNSLDETMFEDPGFVEPDVHHPERPTIFFEATNGDMTGIVLQGSVSVTPDDGIRWQFVSGDPPHPIWSCEGVQVGGVRSRFGILGVWTTIFHDEEGPIGPFWLRRNTDTTSTEEDRYVFVTDN</sequence>
<dbReference type="Pfam" id="PF00646">
    <property type="entry name" value="F-box"/>
    <property type="match status" value="1"/>
</dbReference>
<evidence type="ECO:0000313" key="3">
    <source>
        <dbReference type="Proteomes" id="UP000320762"/>
    </source>
</evidence>
<dbReference type="EMBL" id="VDMD01000021">
    <property type="protein sequence ID" value="TRM60566.1"/>
    <property type="molecule type" value="Genomic_DNA"/>
</dbReference>
<dbReference type="OrthoDB" id="3226064at2759"/>
<dbReference type="InterPro" id="IPR001810">
    <property type="entry name" value="F-box_dom"/>
</dbReference>
<proteinExistence type="predicted"/>
<accession>A0A550C775</accession>
<comment type="caution">
    <text evidence="2">The sequence shown here is derived from an EMBL/GenBank/DDBJ whole genome shotgun (WGS) entry which is preliminary data.</text>
</comment>
<reference evidence="2 3" key="1">
    <citation type="journal article" date="2019" name="New Phytol.">
        <title>Comparative genomics reveals unique wood-decay strategies and fruiting body development in the Schizophyllaceae.</title>
        <authorList>
            <person name="Almasi E."/>
            <person name="Sahu N."/>
            <person name="Krizsan K."/>
            <person name="Balint B."/>
            <person name="Kovacs G.M."/>
            <person name="Kiss B."/>
            <person name="Cseklye J."/>
            <person name="Drula E."/>
            <person name="Henrissat B."/>
            <person name="Nagy I."/>
            <person name="Chovatia M."/>
            <person name="Adam C."/>
            <person name="LaButti K."/>
            <person name="Lipzen A."/>
            <person name="Riley R."/>
            <person name="Grigoriev I.V."/>
            <person name="Nagy L.G."/>
        </authorList>
    </citation>
    <scope>NUCLEOTIDE SEQUENCE [LARGE SCALE GENOMIC DNA]</scope>
    <source>
        <strain evidence="2 3">NL-1724</strain>
    </source>
</reference>
<organism evidence="2 3">
    <name type="scientific">Schizophyllum amplum</name>
    <dbReference type="NCBI Taxonomy" id="97359"/>
    <lineage>
        <taxon>Eukaryota</taxon>
        <taxon>Fungi</taxon>
        <taxon>Dikarya</taxon>
        <taxon>Basidiomycota</taxon>
        <taxon>Agaricomycotina</taxon>
        <taxon>Agaricomycetes</taxon>
        <taxon>Agaricomycetidae</taxon>
        <taxon>Agaricales</taxon>
        <taxon>Schizophyllaceae</taxon>
        <taxon>Schizophyllum</taxon>
    </lineage>
</organism>
<dbReference type="Proteomes" id="UP000320762">
    <property type="component" value="Unassembled WGS sequence"/>
</dbReference>
<feature type="domain" description="F-box" evidence="1">
    <location>
        <begin position="1"/>
        <end position="53"/>
    </location>
</feature>
<dbReference type="CDD" id="cd09917">
    <property type="entry name" value="F-box_SF"/>
    <property type="match status" value="1"/>
</dbReference>
<gene>
    <name evidence="2" type="ORF">BD626DRAFT_504493</name>
</gene>
<evidence type="ECO:0000313" key="2">
    <source>
        <dbReference type="EMBL" id="TRM60566.1"/>
    </source>
</evidence>
<keyword evidence="3" id="KW-1185">Reference proteome</keyword>